<accession>X1CQH6</accession>
<dbReference type="AlphaFoldDB" id="X1CQH6"/>
<reference evidence="2" key="1">
    <citation type="journal article" date="2014" name="Front. Microbiol.">
        <title>High frequency of phylogenetically diverse reductive dehalogenase-homologous genes in deep subseafloor sedimentary metagenomes.</title>
        <authorList>
            <person name="Kawai M."/>
            <person name="Futagami T."/>
            <person name="Toyoda A."/>
            <person name="Takaki Y."/>
            <person name="Nishi S."/>
            <person name="Hori S."/>
            <person name="Arai W."/>
            <person name="Tsubouchi T."/>
            <person name="Morono Y."/>
            <person name="Uchiyama I."/>
            <person name="Ito T."/>
            <person name="Fujiyama A."/>
            <person name="Inagaki F."/>
            <person name="Takami H."/>
        </authorList>
    </citation>
    <scope>NUCLEOTIDE SEQUENCE</scope>
    <source>
        <strain evidence="2">Expedition CK06-06</strain>
    </source>
</reference>
<dbReference type="EMBL" id="BART01019464">
    <property type="protein sequence ID" value="GAG86491.1"/>
    <property type="molecule type" value="Genomic_DNA"/>
</dbReference>
<comment type="caution">
    <text evidence="2">The sequence shown here is derived from an EMBL/GenBank/DDBJ whole genome shotgun (WGS) entry which is preliminary data.</text>
</comment>
<evidence type="ECO:0000256" key="1">
    <source>
        <dbReference type="SAM" id="MobiDB-lite"/>
    </source>
</evidence>
<gene>
    <name evidence="2" type="ORF">S01H4_36415</name>
</gene>
<feature type="non-terminal residue" evidence="2">
    <location>
        <position position="1"/>
    </location>
</feature>
<protein>
    <submittedName>
        <fullName evidence="2">Uncharacterized protein</fullName>
    </submittedName>
</protein>
<sequence>SLPTKSFNPDPRKAGSWTGPKEQVSEIVMEF</sequence>
<feature type="region of interest" description="Disordered" evidence="1">
    <location>
        <begin position="1"/>
        <end position="31"/>
    </location>
</feature>
<organism evidence="2">
    <name type="scientific">marine sediment metagenome</name>
    <dbReference type="NCBI Taxonomy" id="412755"/>
    <lineage>
        <taxon>unclassified sequences</taxon>
        <taxon>metagenomes</taxon>
        <taxon>ecological metagenomes</taxon>
    </lineage>
</organism>
<evidence type="ECO:0000313" key="2">
    <source>
        <dbReference type="EMBL" id="GAG86491.1"/>
    </source>
</evidence>
<proteinExistence type="predicted"/>
<name>X1CQH6_9ZZZZ</name>